<dbReference type="InterPro" id="IPR043519">
    <property type="entry name" value="NT_sf"/>
</dbReference>
<dbReference type="Pfam" id="PF04928">
    <property type="entry name" value="PAP_central"/>
    <property type="match status" value="1"/>
</dbReference>
<reference evidence="13 14" key="1">
    <citation type="submission" date="2019-12" db="EMBL/GenBank/DDBJ databases">
        <title>Draft genome sequence of the ascomycete Xylaria multiplex DSM 110363.</title>
        <authorList>
            <person name="Buettner E."/>
            <person name="Kellner H."/>
        </authorList>
    </citation>
    <scope>NUCLEOTIDE SEQUENCE [LARGE SCALE GENOMIC DNA]</scope>
    <source>
        <strain evidence="13 14">DSM 110363</strain>
    </source>
</reference>
<dbReference type="InterPro" id="IPR005135">
    <property type="entry name" value="Endo/exonuclease/phosphatase"/>
</dbReference>
<dbReference type="Proteomes" id="UP000481858">
    <property type="component" value="Unassembled WGS sequence"/>
</dbReference>
<dbReference type="EC" id="2.7.7.19" evidence="3"/>
<evidence type="ECO:0000259" key="10">
    <source>
        <dbReference type="Pfam" id="PF03372"/>
    </source>
</evidence>
<dbReference type="Gene3D" id="3.60.10.10">
    <property type="entry name" value="Endonuclease/exonuclease/phosphatase"/>
    <property type="match status" value="1"/>
</dbReference>
<feature type="compositionally biased region" description="Acidic residues" evidence="9">
    <location>
        <begin position="1088"/>
        <end position="1110"/>
    </location>
</feature>
<protein>
    <recommendedName>
        <fullName evidence="3">polynucleotide adenylyltransferase</fullName>
        <ecNumber evidence="3">2.7.7.19</ecNumber>
    </recommendedName>
</protein>
<dbReference type="GO" id="GO:1990817">
    <property type="term" value="F:poly(A) RNA polymerase activity"/>
    <property type="evidence" value="ECO:0007669"/>
    <property type="project" value="UniProtKB-EC"/>
</dbReference>
<dbReference type="Gene3D" id="3.90.1140.10">
    <property type="entry name" value="Cyclic phosphodiesterase"/>
    <property type="match status" value="1"/>
</dbReference>
<dbReference type="SUPFAM" id="SSF55144">
    <property type="entry name" value="LigT-like"/>
    <property type="match status" value="1"/>
</dbReference>
<evidence type="ECO:0000256" key="8">
    <source>
        <dbReference type="ARBA" id="ARBA00023242"/>
    </source>
</evidence>
<keyword evidence="7" id="KW-0067">ATP-binding</keyword>
<dbReference type="SUPFAM" id="SSF56219">
    <property type="entry name" value="DNase I-like"/>
    <property type="match status" value="1"/>
</dbReference>
<dbReference type="SUPFAM" id="SSF81301">
    <property type="entry name" value="Nucleotidyltransferase"/>
    <property type="match status" value="1"/>
</dbReference>
<dbReference type="InterPro" id="IPR040459">
    <property type="entry name" value="MJ1316"/>
</dbReference>
<evidence type="ECO:0000256" key="7">
    <source>
        <dbReference type="ARBA" id="ARBA00022840"/>
    </source>
</evidence>
<dbReference type="GO" id="GO:0031123">
    <property type="term" value="P:RNA 3'-end processing"/>
    <property type="evidence" value="ECO:0007669"/>
    <property type="project" value="InterPro"/>
</dbReference>
<gene>
    <name evidence="13" type="ORF">GQX73_g7189</name>
</gene>
<dbReference type="PANTHER" id="PTHR10682">
    <property type="entry name" value="POLY A POLYMERASE"/>
    <property type="match status" value="1"/>
</dbReference>
<dbReference type="InterPro" id="IPR009097">
    <property type="entry name" value="Cyclic_Pdiesterase"/>
</dbReference>
<evidence type="ECO:0000256" key="5">
    <source>
        <dbReference type="ARBA" id="ARBA00022679"/>
    </source>
</evidence>
<feature type="region of interest" description="Disordered" evidence="9">
    <location>
        <begin position="1080"/>
        <end position="1139"/>
    </location>
</feature>
<comment type="similarity">
    <text evidence="2">Belongs to the poly(A) polymerase family.</text>
</comment>
<organism evidence="13 14">
    <name type="scientific">Xylaria multiplex</name>
    <dbReference type="NCBI Taxonomy" id="323545"/>
    <lineage>
        <taxon>Eukaryota</taxon>
        <taxon>Fungi</taxon>
        <taxon>Dikarya</taxon>
        <taxon>Ascomycota</taxon>
        <taxon>Pezizomycotina</taxon>
        <taxon>Sordariomycetes</taxon>
        <taxon>Xylariomycetidae</taxon>
        <taxon>Xylariales</taxon>
        <taxon>Xylariaceae</taxon>
        <taxon>Xylaria</taxon>
    </lineage>
</organism>
<comment type="caution">
    <text evidence="13">The sequence shown here is derived from an EMBL/GenBank/DDBJ whole genome shotgun (WGS) entry which is preliminary data.</text>
</comment>
<dbReference type="PANTHER" id="PTHR10682:SF23">
    <property type="entry name" value="POLYNUCLEOTIDE ADENYLYLTRANSFERASE"/>
    <property type="match status" value="1"/>
</dbReference>
<keyword evidence="6" id="KW-0547">Nucleotide-binding</keyword>
<feature type="domain" description="Poly(A) polymerase central" evidence="12">
    <location>
        <begin position="774"/>
        <end position="900"/>
    </location>
</feature>
<feature type="domain" description="Endonuclease/exonuclease/phosphatase" evidence="10">
    <location>
        <begin position="249"/>
        <end position="561"/>
    </location>
</feature>
<evidence type="ECO:0000256" key="9">
    <source>
        <dbReference type="SAM" id="MobiDB-lite"/>
    </source>
</evidence>
<evidence type="ECO:0000256" key="6">
    <source>
        <dbReference type="ARBA" id="ARBA00022741"/>
    </source>
</evidence>
<dbReference type="Gene3D" id="3.30.460.10">
    <property type="entry name" value="Beta Polymerase, domain 2"/>
    <property type="match status" value="1"/>
</dbReference>
<evidence type="ECO:0000256" key="4">
    <source>
        <dbReference type="ARBA" id="ARBA00022664"/>
    </source>
</evidence>
<accession>A0A7C8IY04</accession>
<evidence type="ECO:0000259" key="12">
    <source>
        <dbReference type="Pfam" id="PF04928"/>
    </source>
</evidence>
<proteinExistence type="inferred from homology"/>
<keyword evidence="5" id="KW-0808">Transferase</keyword>
<dbReference type="Pfam" id="PF03372">
    <property type="entry name" value="Exo_endo_phos"/>
    <property type="match status" value="1"/>
</dbReference>
<dbReference type="SUPFAM" id="SSF55003">
    <property type="entry name" value="PAP/Archaeal CCA-adding enzyme, C-terminal domain"/>
    <property type="match status" value="1"/>
</dbReference>
<dbReference type="Pfam" id="PF13563">
    <property type="entry name" value="2_5_RNA_ligase2"/>
    <property type="match status" value="1"/>
</dbReference>
<dbReference type="InParanoid" id="A0A7C8IY04"/>
<dbReference type="GO" id="GO:0005634">
    <property type="term" value="C:nucleus"/>
    <property type="evidence" value="ECO:0007669"/>
    <property type="project" value="UniProtKB-SubCell"/>
</dbReference>
<evidence type="ECO:0000313" key="13">
    <source>
        <dbReference type="EMBL" id="KAF2966399.1"/>
    </source>
</evidence>
<dbReference type="GO" id="GO:0005524">
    <property type="term" value="F:ATP binding"/>
    <property type="evidence" value="ECO:0007669"/>
    <property type="project" value="UniProtKB-KW"/>
</dbReference>
<evidence type="ECO:0000256" key="3">
    <source>
        <dbReference type="ARBA" id="ARBA00012388"/>
    </source>
</evidence>
<name>A0A7C8IY04_9PEZI</name>
<sequence>MATEEASSQLAAVPINSHDTALCIIPPKRLWPLFDRLRSLYDKSYEKWPPHINLVYPYVRVENLSKASKLVASVVPRMSLDPVKIRLDAADVFSHRHDNTIFIHDNDEERTLRLQDLRKTVLAALGHVSETIRYRMHMTIGQMEWTVEKVYVLTRERMEIDGNAFNQMKVWGAIDLTTFSICKADLSEHFGDSKLLTDTTDEVETTGESNSLVNYPYTLSDEGKWVSRRFEPTPTQEARECDVSSLTIASYNVLAEFEYPPSEARYPLIVGNILQEAILADVLVLQEVTDNFLSFICQNNDICKHYRFISHGPPDQGDIEPLPSHLNVTVFSRRPFSWKWLSFNRRHKGSMIVTFTDIGKKNGNIFIPAILSTVHLTCGLTDGSVSSKKLELQALISHLSENYSQNPWILAGDFNITTSAYTIEAAFKKRAISSQTIAYLKGLEDTLIKAGLVDAWASARVQYGDFMYLEHDFESQTKIYEGEQGATFDPTMNGLAAEIVGNGFNNRPQRYDRILVKGEGFLVTSFTMFGRKPGHIHERYAEGVSDFDGASNNQLSYASDHWGVRCALIINQQGDDLSVVDASNFSVPVHLSTASNSLNDVAELKSCLDGFNIFPSQVDVIRRKEAFELLKSVVLESNIITARGKPAFVLIPVGSYGLGIWTASSDIDCLCIGPISAKTFFTLAVQRIRKAEARGIKLRRKVNAHSGTMLELEALDVKMDLQYCPSATIAESWPYAMRLPPNDPLFSLPTQTLAKLKPVRDMYYLRGTIPDYASFRTAYHLIRCWAKQRGIYSAKFGLLSGIQISVLLSRVCKLLSHEGMAVSLPFILTTFFHHYANFDWSTQLAFDPFFHKQLRYVRTTREPMAILGFHPPSLNTALNASLPSVRTISNEFKLANTLLSQEDMTWTVFLGATQASTEFLAAFKTFIKIDAQFWGVSLVKGSSFVGWLESRCVMLLVGKSNPITILDDGTALIHINLDLNRRLPNVHARIWPARFVSEEISEDETDYQGYYLIGLNMLEGLNNEPMSKDDMKSTVGSLYAALHKFEGQIRGDEKYFDPTSSWMSVSLVNRSELGKPQLDSREWGEYTIGDDEFDEGDEEEDVEEEVDSDDEGHGSLEGPASKSRAKKKATITSHPARPAYSGKFRSSADVLNRIRWDPNMDSGDYIVGYEDRFLGTMERALDAWKSEQTDEDFIPQHRILYFKRKSDGIIVWDRKERRDTVFGSGISSINTGYCTALLQGAWRASLSPDQAVWANDTHPGSVVTGQQDQAVEAYGTLGNIGVKAVRLFLKNPVDEG</sequence>
<dbReference type="Pfam" id="PF04457">
    <property type="entry name" value="MJ1316"/>
    <property type="match status" value="1"/>
</dbReference>
<evidence type="ECO:0000259" key="11">
    <source>
        <dbReference type="Pfam" id="PF04457"/>
    </source>
</evidence>
<dbReference type="SUPFAM" id="SSF81631">
    <property type="entry name" value="PAP/OAS1 substrate-binding domain"/>
    <property type="match status" value="1"/>
</dbReference>
<evidence type="ECO:0000256" key="1">
    <source>
        <dbReference type="ARBA" id="ARBA00004123"/>
    </source>
</evidence>
<dbReference type="Gene3D" id="1.10.1410.10">
    <property type="match status" value="1"/>
</dbReference>
<keyword evidence="4" id="KW-0507">mRNA processing</keyword>
<dbReference type="GO" id="GO:0006397">
    <property type="term" value="P:mRNA processing"/>
    <property type="evidence" value="ECO:0007669"/>
    <property type="project" value="UniProtKB-KW"/>
</dbReference>
<evidence type="ECO:0000313" key="14">
    <source>
        <dbReference type="Proteomes" id="UP000481858"/>
    </source>
</evidence>
<dbReference type="GO" id="GO:0003723">
    <property type="term" value="F:RNA binding"/>
    <property type="evidence" value="ECO:0007669"/>
    <property type="project" value="InterPro"/>
</dbReference>
<dbReference type="InterPro" id="IPR036691">
    <property type="entry name" value="Endo/exonu/phosph_ase_sf"/>
</dbReference>
<dbReference type="InterPro" id="IPR011068">
    <property type="entry name" value="NuclTrfase_I-like_C"/>
</dbReference>
<comment type="subcellular location">
    <subcellularLocation>
        <location evidence="1">Nucleus</location>
    </subcellularLocation>
</comment>
<dbReference type="OrthoDB" id="10263155at2759"/>
<feature type="domain" description="MJ1316 RNA cyclic group end recognition" evidence="11">
    <location>
        <begin position="1144"/>
        <end position="1214"/>
    </location>
</feature>
<dbReference type="EMBL" id="WUBL01000090">
    <property type="protein sequence ID" value="KAF2966399.1"/>
    <property type="molecule type" value="Genomic_DNA"/>
</dbReference>
<evidence type="ECO:0000256" key="2">
    <source>
        <dbReference type="ARBA" id="ARBA00010912"/>
    </source>
</evidence>
<dbReference type="InterPro" id="IPR007012">
    <property type="entry name" value="PolA_pol_cen_dom"/>
</dbReference>
<keyword evidence="8" id="KW-0539">Nucleus</keyword>
<keyword evidence="14" id="KW-1185">Reference proteome</keyword>